<organism evidence="1 2">
    <name type="scientific">Brachionus plicatilis</name>
    <name type="common">Marine rotifer</name>
    <name type="synonym">Brachionus muelleri</name>
    <dbReference type="NCBI Taxonomy" id="10195"/>
    <lineage>
        <taxon>Eukaryota</taxon>
        <taxon>Metazoa</taxon>
        <taxon>Spiralia</taxon>
        <taxon>Gnathifera</taxon>
        <taxon>Rotifera</taxon>
        <taxon>Eurotatoria</taxon>
        <taxon>Monogononta</taxon>
        <taxon>Pseudotrocha</taxon>
        <taxon>Ploima</taxon>
        <taxon>Brachionidae</taxon>
        <taxon>Brachionus</taxon>
    </lineage>
</organism>
<gene>
    <name evidence="1" type="ORF">BpHYR1_019056</name>
</gene>
<evidence type="ECO:0000313" key="2">
    <source>
        <dbReference type="Proteomes" id="UP000276133"/>
    </source>
</evidence>
<name>A0A3M7P4E7_BRAPC</name>
<comment type="caution">
    <text evidence="1">The sequence shown here is derived from an EMBL/GenBank/DDBJ whole genome shotgun (WGS) entry which is preliminary data.</text>
</comment>
<protein>
    <submittedName>
        <fullName evidence="1">Uncharacterized protein</fullName>
    </submittedName>
</protein>
<sequence>MAFLLFDLTSADFGPKMCCKFSSTVALLASLKIFLNCEIPKRKKKVEKIIIGFGRLISSIIPEDLFNILKLNSSLKSCIKSFLLSLKIVLFVEFELSLICGKKLERKFNKDREFIFKKFLKNSFPFLLNIKNLTKNYAYLCSMIEIISEYDLSDNGISQMLSFLLPFHPI</sequence>
<keyword evidence="2" id="KW-1185">Reference proteome</keyword>
<accession>A0A3M7P4E7</accession>
<proteinExistence type="predicted"/>
<dbReference type="Proteomes" id="UP000276133">
    <property type="component" value="Unassembled WGS sequence"/>
</dbReference>
<dbReference type="AlphaFoldDB" id="A0A3M7P4E7"/>
<reference evidence="1 2" key="1">
    <citation type="journal article" date="2018" name="Sci. Rep.">
        <title>Genomic signatures of local adaptation to the degree of environmental predictability in rotifers.</title>
        <authorList>
            <person name="Franch-Gras L."/>
            <person name="Hahn C."/>
            <person name="Garcia-Roger E.M."/>
            <person name="Carmona M.J."/>
            <person name="Serra M."/>
            <person name="Gomez A."/>
        </authorList>
    </citation>
    <scope>NUCLEOTIDE SEQUENCE [LARGE SCALE GENOMIC DNA]</scope>
    <source>
        <strain evidence="1">HYR1</strain>
    </source>
</reference>
<evidence type="ECO:0000313" key="1">
    <source>
        <dbReference type="EMBL" id="RMZ93946.1"/>
    </source>
</evidence>
<dbReference type="EMBL" id="REGN01013418">
    <property type="protein sequence ID" value="RMZ93946.1"/>
    <property type="molecule type" value="Genomic_DNA"/>
</dbReference>